<dbReference type="SUPFAM" id="SSF82051">
    <property type="entry name" value="Obg GTP-binding protein N-terminal domain"/>
    <property type="match status" value="2"/>
</dbReference>
<protein>
    <submittedName>
        <fullName evidence="6">GTP1/OBG subdomain-containing protein</fullName>
    </submittedName>
</protein>
<dbReference type="Proteomes" id="UP000245884">
    <property type="component" value="Unassembled WGS sequence"/>
</dbReference>
<evidence type="ECO:0000313" key="6">
    <source>
        <dbReference type="EMBL" id="PWN27480.1"/>
    </source>
</evidence>
<gene>
    <name evidence="6" type="ORF">BDZ90DRAFT_279823</name>
</gene>
<evidence type="ECO:0000313" key="7">
    <source>
        <dbReference type="Proteomes" id="UP000245884"/>
    </source>
</evidence>
<dbReference type="GO" id="GO:0003924">
    <property type="term" value="F:GTPase activity"/>
    <property type="evidence" value="ECO:0007669"/>
    <property type="project" value="InterPro"/>
</dbReference>
<dbReference type="PROSITE" id="PS51710">
    <property type="entry name" value="G_OBG"/>
    <property type="match status" value="1"/>
</dbReference>
<dbReference type="GO" id="GO:0005739">
    <property type="term" value="C:mitochondrion"/>
    <property type="evidence" value="ECO:0007669"/>
    <property type="project" value="TreeGrafter"/>
</dbReference>
<dbReference type="InterPro" id="IPR045086">
    <property type="entry name" value="OBG_GTPase"/>
</dbReference>
<dbReference type="CDD" id="cd01898">
    <property type="entry name" value="Obg"/>
    <property type="match status" value="1"/>
</dbReference>
<dbReference type="STRING" id="1569628.A0A316UQB7"/>
<accession>A0A316UQB7</accession>
<dbReference type="InterPro" id="IPR006169">
    <property type="entry name" value="GTP1_OBG_dom"/>
</dbReference>
<evidence type="ECO:0000256" key="3">
    <source>
        <dbReference type="SAM" id="MobiDB-lite"/>
    </source>
</evidence>
<feature type="domain" description="Obg" evidence="5">
    <location>
        <begin position="64"/>
        <end position="400"/>
    </location>
</feature>
<feature type="domain" description="OBG-type G" evidence="4">
    <location>
        <begin position="401"/>
        <end position="626"/>
    </location>
</feature>
<dbReference type="Gene3D" id="2.70.210.12">
    <property type="entry name" value="GTP1/OBG domain"/>
    <property type="match status" value="2"/>
</dbReference>
<dbReference type="AlphaFoldDB" id="A0A316UQB7"/>
<dbReference type="PANTHER" id="PTHR11702:SF31">
    <property type="entry name" value="MITOCHONDRIAL RIBOSOME-ASSOCIATED GTPASE 2"/>
    <property type="match status" value="1"/>
</dbReference>
<keyword evidence="2" id="KW-0342">GTP-binding</keyword>
<dbReference type="GeneID" id="37031036"/>
<name>A0A316UQB7_9BASI</name>
<reference evidence="6 7" key="1">
    <citation type="journal article" date="2018" name="Mol. Biol. Evol.">
        <title>Broad Genomic Sampling Reveals a Smut Pathogenic Ancestry of the Fungal Clade Ustilaginomycotina.</title>
        <authorList>
            <person name="Kijpornyongpan T."/>
            <person name="Mondo S.J."/>
            <person name="Barry K."/>
            <person name="Sandor L."/>
            <person name="Lee J."/>
            <person name="Lipzen A."/>
            <person name="Pangilinan J."/>
            <person name="LaButti K."/>
            <person name="Hainaut M."/>
            <person name="Henrissat B."/>
            <person name="Grigoriev I.V."/>
            <person name="Spatafora J.W."/>
            <person name="Aime M.C."/>
        </authorList>
    </citation>
    <scope>NUCLEOTIDE SEQUENCE [LARGE SCALE GENOMIC DNA]</scope>
    <source>
        <strain evidence="6 7">MCA 5214</strain>
    </source>
</reference>
<keyword evidence="1" id="KW-0547">Nucleotide-binding</keyword>
<dbReference type="PANTHER" id="PTHR11702">
    <property type="entry name" value="DEVELOPMENTALLY REGULATED GTP-BINDING PROTEIN-RELATED"/>
    <property type="match status" value="1"/>
</dbReference>
<dbReference type="Pfam" id="PF01926">
    <property type="entry name" value="MMR_HSR1"/>
    <property type="match status" value="1"/>
</dbReference>
<keyword evidence="7" id="KW-1185">Reference proteome</keyword>
<proteinExistence type="predicted"/>
<feature type="region of interest" description="Disordered" evidence="3">
    <location>
        <begin position="33"/>
        <end position="58"/>
    </location>
</feature>
<feature type="compositionally biased region" description="Acidic residues" evidence="3">
    <location>
        <begin position="286"/>
        <end position="296"/>
    </location>
</feature>
<dbReference type="InterPro" id="IPR036726">
    <property type="entry name" value="GTP1_OBG_dom_sf"/>
</dbReference>
<evidence type="ECO:0000259" key="5">
    <source>
        <dbReference type="PROSITE" id="PS51883"/>
    </source>
</evidence>
<evidence type="ECO:0000259" key="4">
    <source>
        <dbReference type="PROSITE" id="PS51710"/>
    </source>
</evidence>
<feature type="region of interest" description="Disordered" evidence="3">
    <location>
        <begin position="196"/>
        <end position="254"/>
    </location>
</feature>
<organism evidence="6 7">
    <name type="scientific">Jaminaea rosea</name>
    <dbReference type="NCBI Taxonomy" id="1569628"/>
    <lineage>
        <taxon>Eukaryota</taxon>
        <taxon>Fungi</taxon>
        <taxon>Dikarya</taxon>
        <taxon>Basidiomycota</taxon>
        <taxon>Ustilaginomycotina</taxon>
        <taxon>Exobasidiomycetes</taxon>
        <taxon>Microstromatales</taxon>
        <taxon>Microstromatales incertae sedis</taxon>
        <taxon>Jaminaea</taxon>
    </lineage>
</organism>
<dbReference type="GO" id="GO:0005525">
    <property type="term" value="F:GTP binding"/>
    <property type="evidence" value="ECO:0007669"/>
    <property type="project" value="UniProtKB-KW"/>
</dbReference>
<sequence length="636" mass="68859">MLLVARAFERLSAKKAASCWSICGQQLRVASSSAPRLAQEPSSGSDLRSKAAKKAQWQRNSKSTSFIDTLTLHASAGTGGDGCVSFSRAKYVPYGPPSGGNGGPGGSIYIRAVPQLRSLARVPSSVVAGDGEHGSGEWQGGRRGRDVVVDVPVGTVVRVKQVEGEKGWLNERQREEVEKRAEYEEELLGRLGRHRLKKRQGERREEAVVEEEDHEEDSQESEELDQGHYIDNYDYGSPPASRKTSRSSSSSDYFDPEAAERLLARRSLISSVWRHHPGSTPAPEDQLAEGQEDEGDIYSGDDFHRAEERYALTERERRAAQRLGRNGASMLDRTTAEVPVAELDLSVPTSPDSPPLLLATGGSGGHGNAFFLSGHSRSPKLATRGRHGQRVEVSLELKSPADVGMVGLPNAGKSSLLQAWTGASRKGAKVGGWEFTTLSPNVGVMRLDLEGGLVAVGRGRIGEDIEEPEGEDSMAVGPSSSMTSWPSDSERRLLIADLPGLILGASDNVGLGHSFLRHAERCAALIYVVDVSSARPTPWEDIAVLKRELEQYASGLSGKIAAVVANKCDALGPREGDEEDEETIEEAREKLARLRREVHPLPVLPVSAMWRQGVEGAAAKVYDLATRRVQESGREE</sequence>
<feature type="compositionally biased region" description="Low complexity" evidence="3">
    <location>
        <begin position="237"/>
        <end position="251"/>
    </location>
</feature>
<dbReference type="EMBL" id="KZ819668">
    <property type="protein sequence ID" value="PWN27480.1"/>
    <property type="molecule type" value="Genomic_DNA"/>
</dbReference>
<feature type="compositionally biased region" description="Acidic residues" evidence="3">
    <location>
        <begin position="208"/>
        <end position="224"/>
    </location>
</feature>
<dbReference type="InterPro" id="IPR031167">
    <property type="entry name" value="G_OBG"/>
</dbReference>
<feature type="compositionally biased region" description="Polar residues" evidence="3">
    <location>
        <begin position="33"/>
        <end position="46"/>
    </location>
</feature>
<evidence type="ECO:0000256" key="1">
    <source>
        <dbReference type="ARBA" id="ARBA00022741"/>
    </source>
</evidence>
<dbReference type="OrthoDB" id="347018at2759"/>
<dbReference type="Gene3D" id="3.40.50.300">
    <property type="entry name" value="P-loop containing nucleotide triphosphate hydrolases"/>
    <property type="match status" value="1"/>
</dbReference>
<dbReference type="PROSITE" id="PS51883">
    <property type="entry name" value="OBG"/>
    <property type="match status" value="1"/>
</dbReference>
<dbReference type="SUPFAM" id="SSF52540">
    <property type="entry name" value="P-loop containing nucleoside triphosphate hydrolases"/>
    <property type="match status" value="1"/>
</dbReference>
<dbReference type="InterPro" id="IPR027417">
    <property type="entry name" value="P-loop_NTPase"/>
</dbReference>
<dbReference type="GO" id="GO:0042254">
    <property type="term" value="P:ribosome biogenesis"/>
    <property type="evidence" value="ECO:0007669"/>
    <property type="project" value="UniProtKB-UniRule"/>
</dbReference>
<dbReference type="Pfam" id="PF01018">
    <property type="entry name" value="GTP1_OBG"/>
    <property type="match status" value="2"/>
</dbReference>
<feature type="region of interest" description="Disordered" evidence="3">
    <location>
        <begin position="274"/>
        <end position="301"/>
    </location>
</feature>
<evidence type="ECO:0000256" key="2">
    <source>
        <dbReference type="ARBA" id="ARBA00023134"/>
    </source>
</evidence>
<dbReference type="RefSeq" id="XP_025362092.1">
    <property type="nucleotide sequence ID" value="XM_025509213.1"/>
</dbReference>
<dbReference type="InterPro" id="IPR006073">
    <property type="entry name" value="GTP-bd"/>
</dbReference>